<organism evidence="4 5">
    <name type="scientific">Allocatelliglobosispora scoriae</name>
    <dbReference type="NCBI Taxonomy" id="643052"/>
    <lineage>
        <taxon>Bacteria</taxon>
        <taxon>Bacillati</taxon>
        <taxon>Actinomycetota</taxon>
        <taxon>Actinomycetes</taxon>
        <taxon>Micromonosporales</taxon>
        <taxon>Micromonosporaceae</taxon>
        <taxon>Allocatelliglobosispora</taxon>
    </lineage>
</organism>
<comment type="cofactor">
    <cofactor evidence="1">
        <name>Mg(2+)</name>
        <dbReference type="ChEBI" id="CHEBI:18420"/>
    </cofactor>
</comment>
<dbReference type="CDD" id="cd02883">
    <property type="entry name" value="NUDIX_Hydrolase"/>
    <property type="match status" value="1"/>
</dbReference>
<dbReference type="RefSeq" id="WP_221469643.1">
    <property type="nucleotide sequence ID" value="NZ_JACHMN010000001.1"/>
</dbReference>
<dbReference type="PROSITE" id="PS51462">
    <property type="entry name" value="NUDIX"/>
    <property type="match status" value="1"/>
</dbReference>
<dbReference type="PANTHER" id="PTHR43046:SF14">
    <property type="entry name" value="MUTT_NUDIX FAMILY PROTEIN"/>
    <property type="match status" value="1"/>
</dbReference>
<evidence type="ECO:0000256" key="2">
    <source>
        <dbReference type="ARBA" id="ARBA00022801"/>
    </source>
</evidence>
<evidence type="ECO:0000313" key="5">
    <source>
        <dbReference type="Proteomes" id="UP000587527"/>
    </source>
</evidence>
<evidence type="ECO:0000313" key="4">
    <source>
        <dbReference type="EMBL" id="MBB5866818.1"/>
    </source>
</evidence>
<name>A0A841BHL7_9ACTN</name>
<dbReference type="GO" id="GO:0035539">
    <property type="term" value="F:8-oxo-7,8-dihydrodeoxyguanosine triphosphate pyrophosphatase activity"/>
    <property type="evidence" value="ECO:0007669"/>
    <property type="project" value="UniProtKB-EC"/>
</dbReference>
<dbReference type="EC" id="3.6.1.55" evidence="4"/>
<dbReference type="Pfam" id="PF00293">
    <property type="entry name" value="NUDIX"/>
    <property type="match status" value="1"/>
</dbReference>
<gene>
    <name evidence="4" type="ORF">F4553_000197</name>
</gene>
<reference evidence="4 5" key="1">
    <citation type="submission" date="2020-08" db="EMBL/GenBank/DDBJ databases">
        <title>Sequencing the genomes of 1000 actinobacteria strains.</title>
        <authorList>
            <person name="Klenk H.-P."/>
        </authorList>
    </citation>
    <scope>NUCLEOTIDE SEQUENCE [LARGE SCALE GENOMIC DNA]</scope>
    <source>
        <strain evidence="4 5">DSM 45362</strain>
    </source>
</reference>
<dbReference type="InterPro" id="IPR000086">
    <property type="entry name" value="NUDIX_hydrolase_dom"/>
</dbReference>
<evidence type="ECO:0000259" key="3">
    <source>
        <dbReference type="PROSITE" id="PS51462"/>
    </source>
</evidence>
<accession>A0A841BHL7</accession>
<dbReference type="Proteomes" id="UP000587527">
    <property type="component" value="Unassembled WGS sequence"/>
</dbReference>
<dbReference type="SUPFAM" id="SSF55811">
    <property type="entry name" value="Nudix"/>
    <property type="match status" value="1"/>
</dbReference>
<evidence type="ECO:0000256" key="1">
    <source>
        <dbReference type="ARBA" id="ARBA00001946"/>
    </source>
</evidence>
<dbReference type="InterPro" id="IPR015797">
    <property type="entry name" value="NUDIX_hydrolase-like_dom_sf"/>
</dbReference>
<dbReference type="Gene3D" id="3.90.79.10">
    <property type="entry name" value="Nucleoside Triphosphate Pyrophosphohydrolase"/>
    <property type="match status" value="1"/>
</dbReference>
<comment type="caution">
    <text evidence="4">The sequence shown here is derived from an EMBL/GenBank/DDBJ whole genome shotgun (WGS) entry which is preliminary data.</text>
</comment>
<sequence length="199" mass="21586">MTQEAFASHLGVSRRAVAEWSSRPEMKPSKDYQEVLDVALERAPGAARQRFESISQIGMAWTGAEALTVAIAIVIHEDAVLLVCRRGDDGKGIAWQFPAGVVKPGALSSTVAVRETLSETGVHCAVSRSLGARLHPVTSVYCEYFLCEYLAGVAENNDMIENVSVTWVPITKLAKFVPADTIHRPIIEALEKSHDRAAA</sequence>
<dbReference type="PANTHER" id="PTHR43046">
    <property type="entry name" value="GDP-MANNOSE MANNOSYL HYDROLASE"/>
    <property type="match status" value="1"/>
</dbReference>
<dbReference type="AlphaFoldDB" id="A0A841BHL7"/>
<protein>
    <submittedName>
        <fullName evidence="4">8-oxo-dGTP diphosphatase</fullName>
        <ecNumber evidence="4">3.6.1.55</ecNumber>
    </submittedName>
</protein>
<dbReference type="EMBL" id="JACHMN010000001">
    <property type="protein sequence ID" value="MBB5866818.1"/>
    <property type="molecule type" value="Genomic_DNA"/>
</dbReference>
<proteinExistence type="predicted"/>
<keyword evidence="2 4" id="KW-0378">Hydrolase</keyword>
<keyword evidence="5" id="KW-1185">Reference proteome</keyword>
<feature type="domain" description="Nudix hydrolase" evidence="3">
    <location>
        <begin position="66"/>
        <end position="191"/>
    </location>
</feature>